<sequence>MNIGLMNIEPKIQNTAYMQISYHHKLKGDTVEWYDPASQYDTIYCSSLFRFTDKSDVPTQALCGGTGFDLTTKLPFDCELDYSIYPECDRSFVWFSRGCIRNCAFCVVREKEGVIKSVDPKNLNPTGSHVVVMDNNFFANSNWKKALWQLWEWGQPVDFQGVDVRLLTHEMCQFLKVTRRYKQIKIAWDDPRQNLTGAIRELLRYIAPSNVMCYVLIGHNSTLEQDIYRIKKLRELKVSPYVMCMNRQDKHQKKFQRWVNGFAFRNVKWTAFTAPQ</sequence>
<organism evidence="1">
    <name type="scientific">marine sediment metagenome</name>
    <dbReference type="NCBI Taxonomy" id="412755"/>
    <lineage>
        <taxon>unclassified sequences</taxon>
        <taxon>metagenomes</taxon>
        <taxon>ecological metagenomes</taxon>
    </lineage>
</organism>
<protein>
    <recommendedName>
        <fullName evidence="2">Radical SAM core domain-containing protein</fullName>
    </recommendedName>
</protein>
<comment type="caution">
    <text evidence="1">The sequence shown here is derived from an EMBL/GenBank/DDBJ whole genome shotgun (WGS) entry which is preliminary data.</text>
</comment>
<evidence type="ECO:0000313" key="1">
    <source>
        <dbReference type="EMBL" id="KKN77273.1"/>
    </source>
</evidence>
<reference evidence="1" key="1">
    <citation type="journal article" date="2015" name="Nature">
        <title>Complex archaea that bridge the gap between prokaryotes and eukaryotes.</title>
        <authorList>
            <person name="Spang A."/>
            <person name="Saw J.H."/>
            <person name="Jorgensen S.L."/>
            <person name="Zaremba-Niedzwiedzka K."/>
            <person name="Martijn J."/>
            <person name="Lind A.E."/>
            <person name="van Eijk R."/>
            <person name="Schleper C."/>
            <person name="Guy L."/>
            <person name="Ettema T.J."/>
        </authorList>
    </citation>
    <scope>NUCLEOTIDE SEQUENCE</scope>
</reference>
<name>A0A0F9WG36_9ZZZZ</name>
<proteinExistence type="predicted"/>
<dbReference type="AlphaFoldDB" id="A0A0F9WG36"/>
<gene>
    <name evidence="1" type="ORF">LCGC14_0362510</name>
</gene>
<accession>A0A0F9WG36</accession>
<dbReference type="EMBL" id="LAZR01000282">
    <property type="protein sequence ID" value="KKN77273.1"/>
    <property type="molecule type" value="Genomic_DNA"/>
</dbReference>
<evidence type="ECO:0008006" key="2">
    <source>
        <dbReference type="Google" id="ProtNLM"/>
    </source>
</evidence>